<dbReference type="Proteomes" id="UP000245711">
    <property type="component" value="Chromosome"/>
</dbReference>
<protein>
    <recommendedName>
        <fullName evidence="4">Tat pathway signal protein</fullName>
    </recommendedName>
</protein>
<evidence type="ECO:0000256" key="1">
    <source>
        <dbReference type="SAM" id="SignalP"/>
    </source>
</evidence>
<keyword evidence="1" id="KW-0732">Signal</keyword>
<feature type="signal peptide" evidence="1">
    <location>
        <begin position="1"/>
        <end position="21"/>
    </location>
</feature>
<evidence type="ECO:0000313" key="3">
    <source>
        <dbReference type="Proteomes" id="UP000245711"/>
    </source>
</evidence>
<sequence length="405" mass="43735">MLTALLGVAALAVPGQGVAHAAGYDGLIDLAPSNADAEAIGGLDPRLPTDPAVLGTALSSARADGIAPVRYSALLHQYWLARGAEASGIDLATWDPNAGLIANATVVDRVYENYGRYQRERAELYWSGMAGMAGGSFAAGFWDLDMGRTVLDVDAIHALGNSVASSIRGLPAEALSLLPSDVRTLATIGPSITAEDVDWYQKRLLMMQKHIYFDMVPMHEAYLNGGRAAVEEFAAARLLDDNARIAWEGVFSGTKSGYSDALFRMASREQNQIIADQWDTTSAARDGVGRALTYATTVAAQPSVPGSRSAGKAAPLSVTGYIDGRKLRLRAPLPGFNWADRKPRWEYIVSDIAPSYQRLVETRPGEMHAILAMPFRDFVDTQRVVRRIPDLVRDLSTGWELVQAQ</sequence>
<dbReference type="KEGG" id="roz:CBI38_28370"/>
<name>A0A2S2C512_9NOCA</name>
<keyword evidence="3" id="KW-1185">Reference proteome</keyword>
<dbReference type="EMBL" id="CP021354">
    <property type="protein sequence ID" value="AWK75894.1"/>
    <property type="molecule type" value="Genomic_DNA"/>
</dbReference>
<dbReference type="AlphaFoldDB" id="A0A2S2C512"/>
<evidence type="ECO:0000313" key="2">
    <source>
        <dbReference type="EMBL" id="AWK75894.1"/>
    </source>
</evidence>
<feature type="chain" id="PRO_5015726940" description="Tat pathway signal protein" evidence="1">
    <location>
        <begin position="22"/>
        <end position="405"/>
    </location>
</feature>
<proteinExistence type="predicted"/>
<dbReference type="RefSeq" id="WP_109335429.1">
    <property type="nucleotide sequence ID" value="NZ_CP021354.1"/>
</dbReference>
<evidence type="ECO:0008006" key="4">
    <source>
        <dbReference type="Google" id="ProtNLM"/>
    </source>
</evidence>
<gene>
    <name evidence="2" type="ORF">CBI38_28370</name>
</gene>
<organism evidence="2 3">
    <name type="scientific">Rhodococcus oxybenzonivorans</name>
    <dbReference type="NCBI Taxonomy" id="1990687"/>
    <lineage>
        <taxon>Bacteria</taxon>
        <taxon>Bacillati</taxon>
        <taxon>Actinomycetota</taxon>
        <taxon>Actinomycetes</taxon>
        <taxon>Mycobacteriales</taxon>
        <taxon>Nocardiaceae</taxon>
        <taxon>Rhodococcus</taxon>
    </lineage>
</organism>
<accession>A0A2S2C512</accession>
<dbReference type="OrthoDB" id="4380938at2"/>
<reference evidence="2 3" key="1">
    <citation type="submission" date="2017-05" db="EMBL/GenBank/DDBJ databases">
        <title>Isolation of Rhodococcus sp. S2-17 biodegrading of BP-3.</title>
        <authorList>
            <person name="Lee Y."/>
            <person name="Kim K.H."/>
            <person name="Chun B.H."/>
            <person name="Jung H.S."/>
            <person name="Jeon C.O."/>
        </authorList>
    </citation>
    <scope>NUCLEOTIDE SEQUENCE [LARGE SCALE GENOMIC DNA]</scope>
    <source>
        <strain evidence="2 3">S2-17</strain>
    </source>
</reference>